<evidence type="ECO:0000313" key="2">
    <source>
        <dbReference type="Proteomes" id="UP000004121"/>
    </source>
</evidence>
<dbReference type="EMBL" id="ACKX01000212">
    <property type="protein sequence ID" value="EEJ50484.1"/>
    <property type="molecule type" value="Genomic_DNA"/>
</dbReference>
<dbReference type="HOGENOM" id="CLU_3064155_0_0_9"/>
<sequence length="53" mass="6239">MQKRGRKVNQNNYFSKSLQSKTATGSMIRFLHPRYSKSYIVDLKNAFIPLDLF</sequence>
<reference evidence="1 2" key="1">
    <citation type="submission" date="2009-04" db="EMBL/GenBank/DDBJ databases">
        <authorList>
            <person name="Qin X."/>
            <person name="Bachman B."/>
            <person name="Battles P."/>
            <person name="Bell A."/>
            <person name="Bess C."/>
            <person name="Bickham C."/>
            <person name="Chaboub L."/>
            <person name="Chen D."/>
            <person name="Coyle M."/>
            <person name="Deiros D.R."/>
            <person name="Dinh H."/>
            <person name="Forbes L."/>
            <person name="Fowler G."/>
            <person name="Francisco L."/>
            <person name="Fu Q."/>
            <person name="Gubbala S."/>
            <person name="Hale W."/>
            <person name="Han Y."/>
            <person name="Hemphill L."/>
            <person name="Highlander S.K."/>
            <person name="Hirani K."/>
            <person name="Hogues M."/>
            <person name="Jackson L."/>
            <person name="Jakkamsetti A."/>
            <person name="Javaid M."/>
            <person name="Jiang H."/>
            <person name="Korchina V."/>
            <person name="Kovar C."/>
            <person name="Lara F."/>
            <person name="Lee S."/>
            <person name="Mata R."/>
            <person name="Mathew T."/>
            <person name="Moen C."/>
            <person name="Morales K."/>
            <person name="Munidasa M."/>
            <person name="Nazareth L."/>
            <person name="Ngo R."/>
            <person name="Nguyen L."/>
            <person name="Okwuonu G."/>
            <person name="Ongeri F."/>
            <person name="Patil S."/>
            <person name="Petrosino J."/>
            <person name="Pham C."/>
            <person name="Pham P."/>
            <person name="Pu L.-L."/>
            <person name="Puazo M."/>
            <person name="Raj R."/>
            <person name="Reid J."/>
            <person name="Rouhana J."/>
            <person name="Saada N."/>
            <person name="Shang Y."/>
            <person name="Simmons D."/>
            <person name="Thornton R."/>
            <person name="Warren J."/>
            <person name="Weissenberger G."/>
            <person name="Zhang J."/>
            <person name="Zhang L."/>
            <person name="Zhou C."/>
            <person name="Zhu D."/>
            <person name="Muzny D."/>
            <person name="Worley K."/>
            <person name="Gibbs R."/>
        </authorList>
    </citation>
    <scope>NUCLEOTIDE SEQUENCE [LARGE SCALE GENOMIC DNA]</scope>
    <source>
        <strain evidence="1 2">F0268</strain>
    </source>
</reference>
<keyword evidence="2" id="KW-1185">Reference proteome</keyword>
<protein>
    <submittedName>
        <fullName evidence="1">Uncharacterized protein</fullName>
    </submittedName>
</protein>
<gene>
    <name evidence="1" type="ORF">HMPREF6123_2230</name>
</gene>
<comment type="caution">
    <text evidence="1">The sequence shown here is derived from an EMBL/GenBank/DDBJ whole genome shotgun (WGS) entry which is preliminary data.</text>
</comment>
<accession>C2L0G1</accession>
<dbReference type="InParanoid" id="C2L0G1"/>
<dbReference type="Proteomes" id="UP000004121">
    <property type="component" value="Unassembled WGS sequence"/>
</dbReference>
<organism evidence="1 2">
    <name type="scientific">Oribacterium sinus F0268</name>
    <dbReference type="NCBI Taxonomy" id="585501"/>
    <lineage>
        <taxon>Bacteria</taxon>
        <taxon>Bacillati</taxon>
        <taxon>Bacillota</taxon>
        <taxon>Clostridia</taxon>
        <taxon>Lachnospirales</taxon>
        <taxon>Lachnospiraceae</taxon>
        <taxon>Oribacterium</taxon>
    </lineage>
</organism>
<evidence type="ECO:0000313" key="1">
    <source>
        <dbReference type="EMBL" id="EEJ50484.1"/>
    </source>
</evidence>
<proteinExistence type="predicted"/>
<name>C2L0G1_9FIRM</name>
<dbReference type="AlphaFoldDB" id="C2L0G1"/>